<organism evidence="2 3">
    <name type="scientific">Polypedilum vanderplanki</name>
    <name type="common">Sleeping chironomid midge</name>
    <dbReference type="NCBI Taxonomy" id="319348"/>
    <lineage>
        <taxon>Eukaryota</taxon>
        <taxon>Metazoa</taxon>
        <taxon>Ecdysozoa</taxon>
        <taxon>Arthropoda</taxon>
        <taxon>Hexapoda</taxon>
        <taxon>Insecta</taxon>
        <taxon>Pterygota</taxon>
        <taxon>Neoptera</taxon>
        <taxon>Endopterygota</taxon>
        <taxon>Diptera</taxon>
        <taxon>Nematocera</taxon>
        <taxon>Chironomoidea</taxon>
        <taxon>Chironomidae</taxon>
        <taxon>Chironominae</taxon>
        <taxon>Polypedilum</taxon>
        <taxon>Polypedilum</taxon>
    </lineage>
</organism>
<comment type="caution">
    <text evidence="2">The sequence shown here is derived from an EMBL/GenBank/DDBJ whole genome shotgun (WGS) entry which is preliminary data.</text>
</comment>
<feature type="compositionally biased region" description="Basic and acidic residues" evidence="1">
    <location>
        <begin position="46"/>
        <end position="55"/>
    </location>
</feature>
<dbReference type="EMBL" id="JADBJN010000001">
    <property type="protein sequence ID" value="KAG5679616.1"/>
    <property type="molecule type" value="Genomic_DNA"/>
</dbReference>
<dbReference type="AlphaFoldDB" id="A0A9J6CCP8"/>
<accession>A0A9J6CCP8</accession>
<protein>
    <submittedName>
        <fullName evidence="2">Uncharacterized protein</fullName>
    </submittedName>
</protein>
<feature type="region of interest" description="Disordered" evidence="1">
    <location>
        <begin position="1"/>
        <end position="31"/>
    </location>
</feature>
<evidence type="ECO:0000313" key="2">
    <source>
        <dbReference type="EMBL" id="KAG5679616.1"/>
    </source>
</evidence>
<keyword evidence="3" id="KW-1185">Reference proteome</keyword>
<feature type="region of interest" description="Disordered" evidence="1">
    <location>
        <begin position="46"/>
        <end position="66"/>
    </location>
</feature>
<gene>
    <name evidence="2" type="ORF">PVAND_009176</name>
</gene>
<evidence type="ECO:0000256" key="1">
    <source>
        <dbReference type="SAM" id="MobiDB-lite"/>
    </source>
</evidence>
<evidence type="ECO:0000313" key="3">
    <source>
        <dbReference type="Proteomes" id="UP001107558"/>
    </source>
</evidence>
<sequence length="66" mass="8047">MSDRNNSRNTHIDDRQAQSERQMRDERAMRREMKRFEVSRLYPVVEKIDLTKSRSESSYGPNYRTH</sequence>
<dbReference type="Proteomes" id="UP001107558">
    <property type="component" value="Chromosome 1"/>
</dbReference>
<reference evidence="2" key="1">
    <citation type="submission" date="2021-03" db="EMBL/GenBank/DDBJ databases">
        <title>Chromosome level genome of the anhydrobiotic midge Polypedilum vanderplanki.</title>
        <authorList>
            <person name="Yoshida Y."/>
            <person name="Kikawada T."/>
            <person name="Gusev O."/>
        </authorList>
    </citation>
    <scope>NUCLEOTIDE SEQUENCE</scope>
    <source>
        <strain evidence="2">NIAS01</strain>
        <tissue evidence="2">Whole body or cell culture</tissue>
    </source>
</reference>
<proteinExistence type="predicted"/>
<name>A0A9J6CCP8_POLVA</name>